<keyword evidence="8" id="KW-0464">Manganese</keyword>
<reference evidence="9 10" key="1">
    <citation type="submission" date="2023-05" db="EMBL/GenBank/DDBJ databases">
        <title>Corynebacterium suedekumii sp. nov. and Corynebacterium breve sp. nov. isolated from raw cow's milk.</title>
        <authorList>
            <person name="Baer M.K."/>
            <person name="Mehl L."/>
            <person name="Hellmuth R."/>
            <person name="Marke G."/>
            <person name="Lipski A."/>
        </authorList>
    </citation>
    <scope>NUCLEOTIDE SEQUENCE [LARGE SCALE GENOMIC DNA]</scope>
    <source>
        <strain evidence="9 10">R4</strain>
    </source>
</reference>
<keyword evidence="7 8" id="KW-0238">DNA-binding</keyword>
<evidence type="ECO:0000256" key="3">
    <source>
        <dbReference type="ARBA" id="ARBA00022759"/>
    </source>
</evidence>
<dbReference type="NCBIfam" id="TIGR00287">
    <property type="entry name" value="cas1"/>
    <property type="match status" value="1"/>
</dbReference>
<keyword evidence="6 8" id="KW-0051">Antiviral defense</keyword>
<proteinExistence type="inferred from homology"/>
<evidence type="ECO:0000256" key="4">
    <source>
        <dbReference type="ARBA" id="ARBA00022801"/>
    </source>
</evidence>
<evidence type="ECO:0000256" key="2">
    <source>
        <dbReference type="ARBA" id="ARBA00022723"/>
    </source>
</evidence>
<name>A0ABY8VGE7_9CORY</name>
<keyword evidence="2 8" id="KW-0479">Metal-binding</keyword>
<keyword evidence="5 8" id="KW-0460">Magnesium</keyword>
<comment type="function">
    <text evidence="8">CRISPR (clustered regularly interspaced short palindromic repeat), is an adaptive immune system that provides protection against mobile genetic elements (viruses, transposable elements and conjugative plasmids). CRISPR clusters contain spacers, sequences complementary to antecedent mobile elements, and target invading nucleic acids. CRISPR clusters are transcribed and processed into CRISPR RNA (crRNA). Acts as a dsDNA endonuclease. Involved in the integration of spacer DNA into the CRISPR cassette.</text>
</comment>
<dbReference type="InterPro" id="IPR042206">
    <property type="entry name" value="CRISPR-assoc_Cas1_C"/>
</dbReference>
<dbReference type="Gene3D" id="3.100.10.20">
    <property type="entry name" value="CRISPR-associated endonuclease Cas1, N-terminal domain"/>
    <property type="match status" value="1"/>
</dbReference>
<accession>A0ABY8VGE7</accession>
<evidence type="ECO:0000256" key="5">
    <source>
        <dbReference type="ARBA" id="ARBA00022842"/>
    </source>
</evidence>
<dbReference type="InterPro" id="IPR050646">
    <property type="entry name" value="Cas1"/>
</dbReference>
<gene>
    <name evidence="9" type="primary">cas1e</name>
    <name evidence="8" type="synonym">cas1</name>
    <name evidence="9" type="ORF">QP027_11675</name>
</gene>
<keyword evidence="3 8" id="KW-0255">Endonuclease</keyword>
<sequence length="315" mass="34731">MIGMPPPSPQDLSRAEDRLSFLYLEHCTLGRDGGAITATDERGIVHIPVASLSVLLLGPGTRVTHQAVTLAGESGCCLVWVGEQGVRYYAHGRPLARTDRLLAAQAEKVSNQRKRLAVARQMYSMRFPGEDTSALTMQQLRGKEGARVRRIYSSMAKEHGVEWYRRDYRPDDFESSDPINQALTAANTCVYGLTHSVIVALGCSPGLGFIHTGNDRSFVYDIADLYKAELAVPVAFETVAEFQASGKAIKDLSAVIRRRMRDVFKNEKLIARIAVDVKDLLVDDDLPDDAMLADVLQLWDETGEQLASGTNYADE</sequence>
<comment type="subunit">
    <text evidence="8">Homodimer, forms a heterotetramer with a Cas2 homodimer.</text>
</comment>
<dbReference type="Gene3D" id="1.20.120.920">
    <property type="entry name" value="CRISPR-associated endonuclease Cas1, C-terminal domain"/>
    <property type="match status" value="1"/>
</dbReference>
<dbReference type="NCBIfam" id="TIGR03638">
    <property type="entry name" value="cas1_ECOLI"/>
    <property type="match status" value="1"/>
</dbReference>
<dbReference type="EMBL" id="CP126969">
    <property type="protein sequence ID" value="WIM67718.1"/>
    <property type="molecule type" value="Genomic_DNA"/>
</dbReference>
<feature type="binding site" evidence="8">
    <location>
        <position position="224"/>
    </location>
    <ligand>
        <name>Mn(2+)</name>
        <dbReference type="ChEBI" id="CHEBI:29035"/>
    </ligand>
</feature>
<keyword evidence="4 8" id="KW-0378">Hydrolase</keyword>
<keyword evidence="10" id="KW-1185">Reference proteome</keyword>
<dbReference type="InterPro" id="IPR042211">
    <property type="entry name" value="CRISPR-assoc_Cas1_N"/>
</dbReference>
<evidence type="ECO:0000313" key="10">
    <source>
        <dbReference type="Proteomes" id="UP001225598"/>
    </source>
</evidence>
<dbReference type="Pfam" id="PF01867">
    <property type="entry name" value="Cas_Cas1"/>
    <property type="match status" value="2"/>
</dbReference>
<organism evidence="9 10">
    <name type="scientific">Corynebacterium breve</name>
    <dbReference type="NCBI Taxonomy" id="3049799"/>
    <lineage>
        <taxon>Bacteria</taxon>
        <taxon>Bacillati</taxon>
        <taxon>Actinomycetota</taxon>
        <taxon>Actinomycetes</taxon>
        <taxon>Mycobacteriales</taxon>
        <taxon>Corynebacteriaceae</taxon>
        <taxon>Corynebacterium</taxon>
    </lineage>
</organism>
<dbReference type="EC" id="3.1.-.-" evidence="8"/>
<evidence type="ECO:0000313" key="9">
    <source>
        <dbReference type="EMBL" id="WIM67718.1"/>
    </source>
</evidence>
<dbReference type="HAMAP" id="MF_01470">
    <property type="entry name" value="Cas1"/>
    <property type="match status" value="1"/>
</dbReference>
<keyword evidence="1 8" id="KW-0540">Nuclease</keyword>
<dbReference type="PANTHER" id="PTHR34353">
    <property type="entry name" value="CRISPR-ASSOCIATED ENDONUCLEASE CAS1 1"/>
    <property type="match status" value="1"/>
</dbReference>
<comment type="cofactor">
    <cofactor evidence="8">
        <name>Mg(2+)</name>
        <dbReference type="ChEBI" id="CHEBI:18420"/>
    </cofactor>
    <cofactor evidence="8">
        <name>Mn(2+)</name>
        <dbReference type="ChEBI" id="CHEBI:29035"/>
    </cofactor>
</comment>
<feature type="binding site" evidence="8">
    <location>
        <position position="144"/>
    </location>
    <ligand>
        <name>Mn(2+)</name>
        <dbReference type="ChEBI" id="CHEBI:29035"/>
    </ligand>
</feature>
<dbReference type="InterPro" id="IPR019851">
    <property type="entry name" value="CRISPR-assoc_Cas1_ECOLI"/>
</dbReference>
<evidence type="ECO:0000256" key="7">
    <source>
        <dbReference type="ARBA" id="ARBA00023125"/>
    </source>
</evidence>
<comment type="similarity">
    <text evidence="8">Belongs to the CRISPR-associated endonuclease Cas1 family.</text>
</comment>
<dbReference type="CDD" id="cd09719">
    <property type="entry name" value="Cas1_I-E"/>
    <property type="match status" value="1"/>
</dbReference>
<feature type="binding site" evidence="8">
    <location>
        <position position="211"/>
    </location>
    <ligand>
        <name>Mn(2+)</name>
        <dbReference type="ChEBI" id="CHEBI:29035"/>
    </ligand>
</feature>
<protein>
    <recommendedName>
        <fullName evidence="8">CRISPR-associated endonuclease Cas1</fullName>
        <ecNumber evidence="8">3.1.-.-</ecNumber>
    </recommendedName>
</protein>
<dbReference type="InterPro" id="IPR002729">
    <property type="entry name" value="CRISPR-assoc_Cas1"/>
</dbReference>
<evidence type="ECO:0000256" key="8">
    <source>
        <dbReference type="HAMAP-Rule" id="MF_01470"/>
    </source>
</evidence>
<dbReference type="PANTHER" id="PTHR34353:SF3">
    <property type="entry name" value="CRISPR-ASSOCIATED ENDONUCLEASE CAS1"/>
    <property type="match status" value="1"/>
</dbReference>
<dbReference type="GO" id="GO:0004519">
    <property type="term" value="F:endonuclease activity"/>
    <property type="evidence" value="ECO:0007669"/>
    <property type="project" value="UniProtKB-KW"/>
</dbReference>
<dbReference type="InterPro" id="IPR033641">
    <property type="entry name" value="Cas1_I-E"/>
</dbReference>
<evidence type="ECO:0000256" key="1">
    <source>
        <dbReference type="ARBA" id="ARBA00022722"/>
    </source>
</evidence>
<dbReference type="Proteomes" id="UP001225598">
    <property type="component" value="Chromosome"/>
</dbReference>
<evidence type="ECO:0000256" key="6">
    <source>
        <dbReference type="ARBA" id="ARBA00023118"/>
    </source>
</evidence>